<dbReference type="EMBL" id="JAASRO010000001">
    <property type="protein sequence ID" value="NIK54403.1"/>
    <property type="molecule type" value="Genomic_DNA"/>
</dbReference>
<keyword evidence="4" id="KW-1185">Reference proteome</keyword>
<sequence length="341" mass="35157">MSRAAALRLGAFAGALALAFGAAYGIGSAVDPIAAADDTSAAPAHGEEMGGMEQTSGHGGHESAGQLPGLAVSDAGYTFAPAKTFFTAGEKTELRFTIQGPDGKPVTKYTKTHEKDLHLIVVRRDLSGFRHIHPTMAADGTWSIPFTFTAGGTWRLYADFEPTGHDSTITLGTDVNVTGLYVPVPVNDPAAVNSVDGYDVTLAGTPVAGKESELTFTVNKAGKPVTDLQPYLGAFGHLVSLRGGDLAYLHNHPAEDAKPGTKGGPSIKFATTFPTAGTYSLFLDFQHAGKVRTAEFTVKVGSTGTTTIAPPTSVPSAVPSAGPSATTTTETPGHAETPHGH</sequence>
<dbReference type="AlphaFoldDB" id="A0A7X5V4D8"/>
<protein>
    <recommendedName>
        <fullName evidence="5">Heavy-metal-associated domain-containing protein</fullName>
    </recommendedName>
</protein>
<gene>
    <name evidence="3" type="ORF">BJY22_000120</name>
</gene>
<feature type="region of interest" description="Disordered" evidence="1">
    <location>
        <begin position="39"/>
        <end position="65"/>
    </location>
</feature>
<evidence type="ECO:0000313" key="3">
    <source>
        <dbReference type="EMBL" id="NIK54403.1"/>
    </source>
</evidence>
<feature type="compositionally biased region" description="Low complexity" evidence="1">
    <location>
        <begin position="309"/>
        <end position="335"/>
    </location>
</feature>
<feature type="signal peptide" evidence="2">
    <location>
        <begin position="1"/>
        <end position="25"/>
    </location>
</feature>
<feature type="region of interest" description="Disordered" evidence="1">
    <location>
        <begin position="305"/>
        <end position="341"/>
    </location>
</feature>
<dbReference type="Proteomes" id="UP000555407">
    <property type="component" value="Unassembled WGS sequence"/>
</dbReference>
<feature type="chain" id="PRO_5038536552" description="Heavy-metal-associated domain-containing protein" evidence="2">
    <location>
        <begin position="26"/>
        <end position="341"/>
    </location>
</feature>
<dbReference type="RefSeq" id="WP_167203227.1">
    <property type="nucleotide sequence ID" value="NZ_JAASRO010000001.1"/>
</dbReference>
<proteinExistence type="predicted"/>
<name>A0A7X5V4D8_9ACTN</name>
<evidence type="ECO:0000256" key="1">
    <source>
        <dbReference type="SAM" id="MobiDB-lite"/>
    </source>
</evidence>
<reference evidence="3 4" key="1">
    <citation type="submission" date="2020-03" db="EMBL/GenBank/DDBJ databases">
        <title>Sequencing the genomes of 1000 actinobacteria strains.</title>
        <authorList>
            <person name="Klenk H.-P."/>
        </authorList>
    </citation>
    <scope>NUCLEOTIDE SEQUENCE [LARGE SCALE GENOMIC DNA]</scope>
    <source>
        <strain evidence="3 4">DSM 45490</strain>
    </source>
</reference>
<evidence type="ECO:0008006" key="5">
    <source>
        <dbReference type="Google" id="ProtNLM"/>
    </source>
</evidence>
<organism evidence="3 4">
    <name type="scientific">Kribbella shirazensis</name>
    <dbReference type="NCBI Taxonomy" id="1105143"/>
    <lineage>
        <taxon>Bacteria</taxon>
        <taxon>Bacillati</taxon>
        <taxon>Actinomycetota</taxon>
        <taxon>Actinomycetes</taxon>
        <taxon>Propionibacteriales</taxon>
        <taxon>Kribbellaceae</taxon>
        <taxon>Kribbella</taxon>
    </lineage>
</organism>
<keyword evidence="2" id="KW-0732">Signal</keyword>
<evidence type="ECO:0000313" key="4">
    <source>
        <dbReference type="Proteomes" id="UP000555407"/>
    </source>
</evidence>
<comment type="caution">
    <text evidence="3">The sequence shown here is derived from an EMBL/GenBank/DDBJ whole genome shotgun (WGS) entry which is preliminary data.</text>
</comment>
<accession>A0A7X5V4D8</accession>
<evidence type="ECO:0000256" key="2">
    <source>
        <dbReference type="SAM" id="SignalP"/>
    </source>
</evidence>